<dbReference type="GO" id="GO:0016020">
    <property type="term" value="C:membrane"/>
    <property type="evidence" value="ECO:0007669"/>
    <property type="project" value="InterPro"/>
</dbReference>
<dbReference type="GO" id="GO:0004169">
    <property type="term" value="F:dolichyl-phosphate-mannose-protein mannosyltransferase activity"/>
    <property type="evidence" value="ECO:0000318"/>
    <property type="project" value="GO_Central"/>
</dbReference>
<comment type="similarity">
    <text evidence="3">Belongs to the glycosyltransferase 39 family.</text>
</comment>
<evidence type="ECO:0000256" key="9">
    <source>
        <dbReference type="SAM" id="Phobius"/>
    </source>
</evidence>
<dbReference type="GO" id="GO:0012505">
    <property type="term" value="C:endomembrane system"/>
    <property type="evidence" value="ECO:0007669"/>
    <property type="project" value="UniProtKB-SubCell"/>
</dbReference>
<evidence type="ECO:0000313" key="13">
    <source>
        <dbReference type="Proteomes" id="UP000001542"/>
    </source>
</evidence>
<keyword evidence="13" id="KW-1185">Reference proteome</keyword>
<reference evidence="12" key="2">
    <citation type="journal article" date="2007" name="Science">
        <title>Draft genome sequence of the sexually transmitted pathogen Trichomonas vaginalis.</title>
        <authorList>
            <person name="Carlton J.M."/>
            <person name="Hirt R.P."/>
            <person name="Silva J.C."/>
            <person name="Delcher A.L."/>
            <person name="Schatz M."/>
            <person name="Zhao Q."/>
            <person name="Wortman J.R."/>
            <person name="Bidwell S.L."/>
            <person name="Alsmark U.C.M."/>
            <person name="Besteiro S."/>
            <person name="Sicheritz-Ponten T."/>
            <person name="Noel C.J."/>
            <person name="Dacks J.B."/>
            <person name="Foster P.G."/>
            <person name="Simillion C."/>
            <person name="Van de Peer Y."/>
            <person name="Miranda-Saavedra D."/>
            <person name="Barton G.J."/>
            <person name="Westrop G.D."/>
            <person name="Mueller S."/>
            <person name="Dessi D."/>
            <person name="Fiori P.L."/>
            <person name="Ren Q."/>
            <person name="Paulsen I."/>
            <person name="Zhang H."/>
            <person name="Bastida-Corcuera F.D."/>
            <person name="Simoes-Barbosa A."/>
            <person name="Brown M.T."/>
            <person name="Hayes R.D."/>
            <person name="Mukherjee M."/>
            <person name="Okumura C.Y."/>
            <person name="Schneider R."/>
            <person name="Smith A.J."/>
            <person name="Vanacova S."/>
            <person name="Villalvazo M."/>
            <person name="Haas B.J."/>
            <person name="Pertea M."/>
            <person name="Feldblyum T.V."/>
            <person name="Utterback T.R."/>
            <person name="Shu C.L."/>
            <person name="Osoegawa K."/>
            <person name="de Jong P.J."/>
            <person name="Hrdy I."/>
            <person name="Horvathova L."/>
            <person name="Zubacova Z."/>
            <person name="Dolezal P."/>
            <person name="Malik S.B."/>
            <person name="Logsdon J.M. Jr."/>
            <person name="Henze K."/>
            <person name="Gupta A."/>
            <person name="Wang C.C."/>
            <person name="Dunne R.L."/>
            <person name="Upcroft J.A."/>
            <person name="Upcroft P."/>
            <person name="White O."/>
            <person name="Salzberg S.L."/>
            <person name="Tang P."/>
            <person name="Chiu C.-H."/>
            <person name="Lee Y.-S."/>
            <person name="Embley T.M."/>
            <person name="Coombs G.H."/>
            <person name="Mottram J.C."/>
            <person name="Tachezy J."/>
            <person name="Fraser-Liggett C.M."/>
            <person name="Johnson P.J."/>
        </authorList>
    </citation>
    <scope>NUCLEOTIDE SEQUENCE [LARGE SCALE GENOMIC DNA]</scope>
    <source>
        <strain evidence="12">G3</strain>
    </source>
</reference>
<dbReference type="InterPro" id="IPR027005">
    <property type="entry name" value="PMT-like"/>
</dbReference>
<accession>A2DQ57</accession>
<feature type="domain" description="Protein O-mannosyl-transferase C-terminal four TM" evidence="11">
    <location>
        <begin position="292"/>
        <end position="457"/>
    </location>
</feature>
<feature type="transmembrane region" description="Helical" evidence="9">
    <location>
        <begin position="121"/>
        <end position="137"/>
    </location>
</feature>
<dbReference type="InterPro" id="IPR003342">
    <property type="entry name" value="ArnT-like_N"/>
</dbReference>
<dbReference type="SMR" id="A2DQ57"/>
<dbReference type="InParanoid" id="A2DQ57"/>
<feature type="transmembrane region" description="Helical" evidence="9">
    <location>
        <begin position="6"/>
        <end position="23"/>
    </location>
</feature>
<evidence type="ECO:0000256" key="3">
    <source>
        <dbReference type="ARBA" id="ARBA00007222"/>
    </source>
</evidence>
<name>A2DQ57_TRIV3</name>
<feature type="transmembrane region" description="Helical" evidence="9">
    <location>
        <begin position="389"/>
        <end position="406"/>
    </location>
</feature>
<evidence type="ECO:0000259" key="10">
    <source>
        <dbReference type="Pfam" id="PF02366"/>
    </source>
</evidence>
<feature type="transmembrane region" description="Helical" evidence="9">
    <location>
        <begin position="149"/>
        <end position="169"/>
    </location>
</feature>
<keyword evidence="7 9" id="KW-1133">Transmembrane helix</keyword>
<gene>
    <name evidence="12" type="ORF">TVAG_494260</name>
</gene>
<dbReference type="InterPro" id="IPR032421">
    <property type="entry name" value="PMT_4TMC"/>
</dbReference>
<proteinExistence type="inferred from homology"/>
<evidence type="ECO:0000256" key="1">
    <source>
        <dbReference type="ARBA" id="ARBA00004127"/>
    </source>
</evidence>
<dbReference type="GO" id="GO:0035269">
    <property type="term" value="P:protein O-linked glycosylation via mannose"/>
    <property type="evidence" value="ECO:0000318"/>
    <property type="project" value="GO_Central"/>
</dbReference>
<dbReference type="KEGG" id="tva:4775501"/>
<dbReference type="PANTHER" id="PTHR10050">
    <property type="entry name" value="DOLICHYL-PHOSPHATE-MANNOSE--PROTEIN MANNOSYLTRANSFERASE"/>
    <property type="match status" value="1"/>
</dbReference>
<sequence length="485" mass="56422">MSSEFTFIDSVLVAIIAIVSLYVRLWTIERPSDVIFDEVHFGNFSKWYNTKYFHFDIHPPLAKLIMAYIAKSAQYKGDIQRFYKLGIPYEKNETHYITQRYIPAIFSAGVAPLIYCSLRNFAVSPICALLGSIMLALDSSMIVESKFILTDGILHFFTALHIFAFSLFLRTEDNFHVLLAGITLGCASSCKFTALGLFALDGISQIFWILIKRPDIVAIISRATLLLAPAAFVFFFSFVLHFALCPFAGKNAHYLEGPDKNTVFDFNKVNTSYWGNRLINSPLLLRTYRWIKVMHRINFRSNIPHPWQSYPEYWPFMTDKQILFYSKESHRRITCTGLPASYWPSTAGVILVPFLFLIRFADWRDLLFTFGWAVSYFPFIMVPRTMFNYHYLIPLEFACANFGILIENVFSRRNSMRGFAATFFIITVILCYWFFCPIVYGTFAKDAINARRWLHQWNDGFKPALKYFNRVMYKTALMRTQLPKY</sequence>
<dbReference type="Pfam" id="PF02366">
    <property type="entry name" value="PMT"/>
    <property type="match status" value="1"/>
</dbReference>
<evidence type="ECO:0000256" key="7">
    <source>
        <dbReference type="ARBA" id="ARBA00022989"/>
    </source>
</evidence>
<dbReference type="Pfam" id="PF16192">
    <property type="entry name" value="PMT_4TMC"/>
    <property type="match status" value="1"/>
</dbReference>
<feature type="domain" description="ArnT-like N-terminal" evidence="10">
    <location>
        <begin position="15"/>
        <end position="242"/>
    </location>
</feature>
<dbReference type="VEuPathDB" id="TrichDB:TVAGG3_0385350"/>
<evidence type="ECO:0000256" key="2">
    <source>
        <dbReference type="ARBA" id="ARBA00004922"/>
    </source>
</evidence>
<reference evidence="12" key="1">
    <citation type="submission" date="2006-10" db="EMBL/GenBank/DDBJ databases">
        <authorList>
            <person name="Amadeo P."/>
            <person name="Zhao Q."/>
            <person name="Wortman J."/>
            <person name="Fraser-Liggett C."/>
            <person name="Carlton J."/>
        </authorList>
    </citation>
    <scope>NUCLEOTIDE SEQUENCE</scope>
    <source>
        <strain evidence="12">G3</strain>
    </source>
</reference>
<keyword evidence="8 9" id="KW-0472">Membrane</keyword>
<keyword evidence="4 12" id="KW-0328">Glycosyltransferase</keyword>
<dbReference type="PANTHER" id="PTHR10050:SF46">
    <property type="entry name" value="PROTEIN O-MANNOSYL-TRANSFERASE 2"/>
    <property type="match status" value="1"/>
</dbReference>
<dbReference type="EMBL" id="DS113230">
    <property type="protein sequence ID" value="EAY17484.1"/>
    <property type="molecule type" value="Genomic_DNA"/>
</dbReference>
<feature type="transmembrane region" description="Helical" evidence="9">
    <location>
        <begin position="340"/>
        <end position="358"/>
    </location>
</feature>
<dbReference type="STRING" id="5722.A2DQ57"/>
<dbReference type="eggNOG" id="KOG3359">
    <property type="taxonomic scope" value="Eukaryota"/>
</dbReference>
<evidence type="ECO:0000256" key="5">
    <source>
        <dbReference type="ARBA" id="ARBA00022679"/>
    </source>
</evidence>
<evidence type="ECO:0000256" key="8">
    <source>
        <dbReference type="ARBA" id="ARBA00023136"/>
    </source>
</evidence>
<keyword evidence="6 9" id="KW-0812">Transmembrane</keyword>
<evidence type="ECO:0000259" key="11">
    <source>
        <dbReference type="Pfam" id="PF16192"/>
    </source>
</evidence>
<organism evidence="12 13">
    <name type="scientific">Trichomonas vaginalis (strain ATCC PRA-98 / G3)</name>
    <dbReference type="NCBI Taxonomy" id="412133"/>
    <lineage>
        <taxon>Eukaryota</taxon>
        <taxon>Metamonada</taxon>
        <taxon>Parabasalia</taxon>
        <taxon>Trichomonadida</taxon>
        <taxon>Trichomonadidae</taxon>
        <taxon>Trichomonas</taxon>
    </lineage>
</organism>
<dbReference type="Proteomes" id="UP000001542">
    <property type="component" value="Unassembled WGS sequence"/>
</dbReference>
<comment type="pathway">
    <text evidence="2">Protein modification; protein glycosylation.</text>
</comment>
<dbReference type="OrthoDB" id="292747at2759"/>
<feature type="transmembrane region" description="Helical" evidence="9">
    <location>
        <begin position="418"/>
        <end position="435"/>
    </location>
</feature>
<comment type="subcellular location">
    <subcellularLocation>
        <location evidence="1">Endomembrane system</location>
        <topology evidence="1">Multi-pass membrane protein</topology>
    </subcellularLocation>
</comment>
<dbReference type="FunCoup" id="A2DQ57">
    <property type="interactions" value="470"/>
</dbReference>
<evidence type="ECO:0000256" key="4">
    <source>
        <dbReference type="ARBA" id="ARBA00022676"/>
    </source>
</evidence>
<feature type="transmembrane region" description="Helical" evidence="9">
    <location>
        <begin position="223"/>
        <end position="244"/>
    </location>
</feature>
<dbReference type="VEuPathDB" id="TrichDB:TVAG_494260"/>
<evidence type="ECO:0000313" key="12">
    <source>
        <dbReference type="EMBL" id="EAY17484.1"/>
    </source>
</evidence>
<dbReference type="RefSeq" id="XP_001329619.1">
    <property type="nucleotide sequence ID" value="XM_001329584.1"/>
</dbReference>
<protein>
    <submittedName>
        <fullName evidence="12">Dolichyl-phosphate-mannose-protein mannosyltransferase, putative</fullName>
    </submittedName>
</protein>
<keyword evidence="5" id="KW-0808">Transferase</keyword>
<dbReference type="AlphaFoldDB" id="A2DQ57"/>
<dbReference type="UniPathway" id="UPA00378"/>
<feature type="transmembrane region" description="Helical" evidence="9">
    <location>
        <begin position="365"/>
        <end position="383"/>
    </location>
</feature>
<evidence type="ECO:0000256" key="6">
    <source>
        <dbReference type="ARBA" id="ARBA00022692"/>
    </source>
</evidence>